<reference evidence="1 2" key="1">
    <citation type="submission" date="2016-03" db="EMBL/GenBank/DDBJ databases">
        <authorList>
            <person name="Ploux O."/>
        </authorList>
    </citation>
    <scope>NUCLEOTIDE SEQUENCE [LARGE SCALE GENOMIC DNA]</scope>
    <source>
        <strain evidence="1 2">UAMH 11012</strain>
    </source>
</reference>
<organism evidence="1 2">
    <name type="scientific">Phialocephala subalpina</name>
    <dbReference type="NCBI Taxonomy" id="576137"/>
    <lineage>
        <taxon>Eukaryota</taxon>
        <taxon>Fungi</taxon>
        <taxon>Dikarya</taxon>
        <taxon>Ascomycota</taxon>
        <taxon>Pezizomycotina</taxon>
        <taxon>Leotiomycetes</taxon>
        <taxon>Helotiales</taxon>
        <taxon>Mollisiaceae</taxon>
        <taxon>Phialocephala</taxon>
        <taxon>Phialocephala fortinii species complex</taxon>
    </lineage>
</organism>
<proteinExistence type="predicted"/>
<dbReference type="EMBL" id="FJOG01000011">
    <property type="protein sequence ID" value="CZR58003.1"/>
    <property type="molecule type" value="Genomic_DNA"/>
</dbReference>
<keyword evidence="2" id="KW-1185">Reference proteome</keyword>
<evidence type="ECO:0000313" key="2">
    <source>
        <dbReference type="Proteomes" id="UP000184330"/>
    </source>
</evidence>
<dbReference type="AlphaFoldDB" id="A0A1L7WYZ6"/>
<dbReference type="Proteomes" id="UP000184330">
    <property type="component" value="Unassembled WGS sequence"/>
</dbReference>
<gene>
    <name evidence="1" type="ORF">PAC_07893</name>
</gene>
<sequence length="92" mass="9906">MTRSRVFDGSGDGRVRKRRAFFAIGVGVETTRLEFVSDGEDPVRGRAATGLLESVGVKGTGAAGLAFAIAEFMDEIWIGSVDRGCWMLFFGN</sequence>
<evidence type="ECO:0000313" key="1">
    <source>
        <dbReference type="EMBL" id="CZR58003.1"/>
    </source>
</evidence>
<protein>
    <submittedName>
        <fullName evidence="1">Uncharacterized protein</fullName>
    </submittedName>
</protein>
<name>A0A1L7WYZ6_9HELO</name>
<accession>A0A1L7WYZ6</accession>